<dbReference type="Proteomes" id="UP001056855">
    <property type="component" value="Chromosome"/>
</dbReference>
<dbReference type="RefSeq" id="WP_254156560.1">
    <property type="nucleotide sequence ID" value="NZ_CP100355.1"/>
</dbReference>
<dbReference type="AlphaFoldDB" id="A0A9E7SSI9"/>
<feature type="domain" description="Halobacterial output" evidence="2">
    <location>
        <begin position="22"/>
        <end position="92"/>
    </location>
</feature>
<protein>
    <recommendedName>
        <fullName evidence="2">Halobacterial output domain-containing protein</fullName>
    </recommendedName>
</protein>
<evidence type="ECO:0000259" key="2">
    <source>
        <dbReference type="Pfam" id="PF18545"/>
    </source>
</evidence>
<dbReference type="GeneID" id="73290860"/>
<evidence type="ECO:0000313" key="3">
    <source>
        <dbReference type="EMBL" id="UTF52584.1"/>
    </source>
</evidence>
<evidence type="ECO:0000256" key="1">
    <source>
        <dbReference type="SAM" id="MobiDB-lite"/>
    </source>
</evidence>
<accession>A0A9E7SSI9</accession>
<name>A0A9E7SSI9_9EURY</name>
<sequence>MSSQLDHAPQGEMGLDSTDDETDALTGELVQAIAALEEVPETDVGPLYESVELESVVTLLRHASAHDSTVNVEFEHEGYTITIGSDGTVRIYEGDPQIGQPNESA</sequence>
<feature type="region of interest" description="Disordered" evidence="1">
    <location>
        <begin position="1"/>
        <end position="23"/>
    </location>
</feature>
<dbReference type="InterPro" id="IPR040624">
    <property type="entry name" value="HalOD1"/>
</dbReference>
<evidence type="ECO:0000313" key="4">
    <source>
        <dbReference type="Proteomes" id="UP001056855"/>
    </source>
</evidence>
<dbReference type="KEGG" id="sawl:NGM29_12400"/>
<reference evidence="3" key="1">
    <citation type="submission" date="2022-06" db="EMBL/GenBank/DDBJ databases">
        <title>Diverse halophilic archaea isolated from saline environments.</title>
        <authorList>
            <person name="Cui H.-L."/>
        </authorList>
    </citation>
    <scope>NUCLEOTIDE SEQUENCE</scope>
    <source>
        <strain evidence="3">WLHS1</strain>
    </source>
</reference>
<dbReference type="Pfam" id="PF18545">
    <property type="entry name" value="HalOD1"/>
    <property type="match status" value="1"/>
</dbReference>
<organism evidence="3 4">
    <name type="scientific">Natronosalvus rutilus</name>
    <dbReference type="NCBI Taxonomy" id="2953753"/>
    <lineage>
        <taxon>Archaea</taxon>
        <taxon>Methanobacteriati</taxon>
        <taxon>Methanobacteriota</taxon>
        <taxon>Stenosarchaea group</taxon>
        <taxon>Halobacteria</taxon>
        <taxon>Halobacteriales</taxon>
        <taxon>Natrialbaceae</taxon>
        <taxon>Natronosalvus</taxon>
    </lineage>
</organism>
<keyword evidence="4" id="KW-1185">Reference proteome</keyword>
<dbReference type="EMBL" id="CP100355">
    <property type="protein sequence ID" value="UTF52584.1"/>
    <property type="molecule type" value="Genomic_DNA"/>
</dbReference>
<gene>
    <name evidence="3" type="ORF">NGM29_12400</name>
</gene>
<proteinExistence type="predicted"/>